<reference evidence="1 2" key="1">
    <citation type="submission" date="2016-11" db="EMBL/GenBank/DDBJ databases">
        <title>The macronuclear genome of Stentor coeruleus: a giant cell with tiny introns.</title>
        <authorList>
            <person name="Slabodnick M."/>
            <person name="Ruby J.G."/>
            <person name="Reiff S.B."/>
            <person name="Swart E.C."/>
            <person name="Gosai S."/>
            <person name="Prabakaran S."/>
            <person name="Witkowska E."/>
            <person name="Larue G.E."/>
            <person name="Fisher S."/>
            <person name="Freeman R.M."/>
            <person name="Gunawardena J."/>
            <person name="Chu W."/>
            <person name="Stover N.A."/>
            <person name="Gregory B.D."/>
            <person name="Nowacki M."/>
            <person name="Derisi J."/>
            <person name="Roy S.W."/>
            <person name="Marshall W.F."/>
            <person name="Sood P."/>
        </authorList>
    </citation>
    <scope>NUCLEOTIDE SEQUENCE [LARGE SCALE GENOMIC DNA]</scope>
    <source>
        <strain evidence="1">WM001</strain>
    </source>
</reference>
<dbReference type="InterPro" id="IPR011990">
    <property type="entry name" value="TPR-like_helical_dom_sf"/>
</dbReference>
<evidence type="ECO:0000313" key="1">
    <source>
        <dbReference type="EMBL" id="OMJ91955.1"/>
    </source>
</evidence>
<dbReference type="Proteomes" id="UP000187209">
    <property type="component" value="Unassembled WGS sequence"/>
</dbReference>
<comment type="caution">
    <text evidence="1">The sequence shown here is derived from an EMBL/GenBank/DDBJ whole genome shotgun (WGS) entry which is preliminary data.</text>
</comment>
<evidence type="ECO:0000313" key="2">
    <source>
        <dbReference type="Proteomes" id="UP000187209"/>
    </source>
</evidence>
<dbReference type="EMBL" id="MPUH01000071">
    <property type="protein sequence ID" value="OMJ91955.1"/>
    <property type="molecule type" value="Genomic_DNA"/>
</dbReference>
<organism evidence="1 2">
    <name type="scientific">Stentor coeruleus</name>
    <dbReference type="NCBI Taxonomy" id="5963"/>
    <lineage>
        <taxon>Eukaryota</taxon>
        <taxon>Sar</taxon>
        <taxon>Alveolata</taxon>
        <taxon>Ciliophora</taxon>
        <taxon>Postciliodesmatophora</taxon>
        <taxon>Heterotrichea</taxon>
        <taxon>Heterotrichida</taxon>
        <taxon>Stentoridae</taxon>
        <taxon>Stentor</taxon>
    </lineage>
</organism>
<protein>
    <submittedName>
        <fullName evidence="1">Uncharacterized protein</fullName>
    </submittedName>
</protein>
<proteinExistence type="predicted"/>
<name>A0A1R2CSJ6_9CILI</name>
<keyword evidence="2" id="KW-1185">Reference proteome</keyword>
<dbReference type="AlphaFoldDB" id="A0A1R2CSJ6"/>
<dbReference type="Gene3D" id="1.25.40.10">
    <property type="entry name" value="Tetratricopeptide repeat domain"/>
    <property type="match status" value="1"/>
</dbReference>
<gene>
    <name evidence="1" type="ORF">SteCoe_5389</name>
</gene>
<sequence length="768" mass="89847">MTDDPPTPEFNSIDEGSFSSLNEFDELLKSQIKVSNRNKELLKKLRIESERPIVNSTLFSPATFADINRKEYSKNIRRPIQLETESNIKPSLNPSSYFLPYIVNGKSLKNMLPDFEYIKSFQFYSDPAFSPVYMPDFYFFLAKLKTYEGDFSKALFYITKVESESKDVQQIKLWKFLVSIYLASSFPLKAKSKSFFCCTNRDELTRPKYLKKLVKDIKKYPVCIESLWSLMEISMMNVLKVGKNIECSRYYATKIKTIDKYYGYLAWACISIDENSSDALEILKSIISQYSERPEAYYIIWRYYYTTHNYNLARDIASEAFLKVIDTDCPNYHVLFSLKLAKSYYLTNKFQSCLELLHLKFIDYPEYPVFLYYFCKYSVQSEDVIMTGIAKGILKELFRLCDNTREGNIYYWLSRAYMQSKEYPKAYRCAFNAVASLDIKERNKINEMKKIMYDMKVNMDRIEKLETKIQNETIDNQLWEKIDELKDFHKPSGEILTAKAYIAQNNKVKAIETIRNMLVAHENNMTGYFLLLKIESISNEVLLKEMLVRAQSPQVPTQTWVKCALLYTKYLFHIFDYDKAFYVLRLCAKLLPPLPYANIPYCISLQNSETYEELSVAYLEVLRNPLSGQKKLTLIGNVQELTIRILEDANKYKGSTKNMSKTNSLKSSGRSKNANTLGLQLEYDELNQISLPSPLPTDRETSGFNICSKPKFLYYICKFSVLMRKNKQEATMAITEFKELTKLDKYRCKIDKRLAKARSLLEELKNFD</sequence>
<accession>A0A1R2CSJ6</accession>